<feature type="region of interest" description="Disordered" evidence="1">
    <location>
        <begin position="1"/>
        <end position="62"/>
    </location>
</feature>
<accession>A0A101U1N6</accession>
<dbReference type="Gene3D" id="3.40.50.300">
    <property type="entry name" value="P-loop containing nucleotide triphosphate hydrolases"/>
    <property type="match status" value="1"/>
</dbReference>
<sequence length="364" mass="39553">MGRSGPSAPTDPPPRSRKDPPTVTDTDSPHGLFGHPHATLPVRLPPGPPWRRFGPQRPKRPHYVIRPEDTDVVNAALQLRRPLLVTGFPGVGKSSLAYAVADDLGLGDVLHWPVNSRSVLTEALYRYDAVARLRDATAPEQSGRRLPVEKYVVLGPLGSALASAAGSPRVLLIDELDKGDIDLPNDLLTVFEDGAFEIPELSRQALETGDRTAQVSLTRPAPYQAPDTDGAPAESAPTTASSATVVEGWVYCQEFPVVVITSNGERDFPPAFLRRCVRLDLRDPEPDHLKDVVKAQFGEDFSGADEETLAAVEEMIDKFGEAGRHGRLATDQLLNAIHLRLSTVRLDPHVLNAVLRPLDNTDTP</sequence>
<dbReference type="AlphaFoldDB" id="A0A101U1N6"/>
<evidence type="ECO:0000313" key="4">
    <source>
        <dbReference type="Proteomes" id="UP000053429"/>
    </source>
</evidence>
<comment type="caution">
    <text evidence="3">The sequence shown here is derived from an EMBL/GenBank/DDBJ whole genome shotgun (WGS) entry which is preliminary data.</text>
</comment>
<organism evidence="3 4">
    <name type="scientific">Streptomyces caeruleatus</name>
    <dbReference type="NCBI Taxonomy" id="661399"/>
    <lineage>
        <taxon>Bacteria</taxon>
        <taxon>Bacillati</taxon>
        <taxon>Actinomycetota</taxon>
        <taxon>Actinomycetes</taxon>
        <taxon>Kitasatosporales</taxon>
        <taxon>Streptomycetaceae</taxon>
        <taxon>Streptomyces</taxon>
    </lineage>
</organism>
<dbReference type="STRING" id="661399.AQJ67_19210"/>
<dbReference type="InterPro" id="IPR011704">
    <property type="entry name" value="ATPase_dyneun-rel_AAA"/>
</dbReference>
<dbReference type="SUPFAM" id="SSF52540">
    <property type="entry name" value="P-loop containing nucleoside triphosphate hydrolases"/>
    <property type="match status" value="1"/>
</dbReference>
<reference evidence="3 4" key="1">
    <citation type="submission" date="2015-10" db="EMBL/GenBank/DDBJ databases">
        <title>Draft genome sequence of Streptomyces caeruleatus NRRL B-24802, type strain for the species Streptomyces caeruleatus.</title>
        <authorList>
            <person name="Ruckert C."/>
            <person name="Winkler A."/>
            <person name="Kalinowski J."/>
            <person name="Kampfer P."/>
            <person name="Glaeser S."/>
        </authorList>
    </citation>
    <scope>NUCLEOTIDE SEQUENCE [LARGE SCALE GENOMIC DNA]</scope>
    <source>
        <strain evidence="3 4">NRRL B-24802</strain>
    </source>
</reference>
<protein>
    <submittedName>
        <fullName evidence="3">AAA family ATPase</fullName>
    </submittedName>
</protein>
<evidence type="ECO:0000259" key="2">
    <source>
        <dbReference type="Pfam" id="PF07728"/>
    </source>
</evidence>
<evidence type="ECO:0000256" key="1">
    <source>
        <dbReference type="SAM" id="MobiDB-lite"/>
    </source>
</evidence>
<dbReference type="GO" id="GO:0016887">
    <property type="term" value="F:ATP hydrolysis activity"/>
    <property type="evidence" value="ECO:0007669"/>
    <property type="project" value="InterPro"/>
</dbReference>
<proteinExistence type="predicted"/>
<gene>
    <name evidence="3" type="ORF">AQJ67_19210</name>
</gene>
<feature type="region of interest" description="Disordered" evidence="1">
    <location>
        <begin position="219"/>
        <end position="239"/>
    </location>
</feature>
<name>A0A101U1N6_9ACTN</name>
<keyword evidence="4" id="KW-1185">Reference proteome</keyword>
<dbReference type="Pfam" id="PF07728">
    <property type="entry name" value="AAA_5"/>
    <property type="match status" value="1"/>
</dbReference>
<dbReference type="OrthoDB" id="9783370at2"/>
<dbReference type="EMBL" id="LMWY01000023">
    <property type="protein sequence ID" value="KUO02608.1"/>
    <property type="molecule type" value="Genomic_DNA"/>
</dbReference>
<dbReference type="Proteomes" id="UP000053429">
    <property type="component" value="Unassembled WGS sequence"/>
</dbReference>
<feature type="domain" description="ATPase dynein-related AAA" evidence="2">
    <location>
        <begin position="82"/>
        <end position="206"/>
    </location>
</feature>
<dbReference type="GO" id="GO:0005524">
    <property type="term" value="F:ATP binding"/>
    <property type="evidence" value="ECO:0007669"/>
    <property type="project" value="InterPro"/>
</dbReference>
<evidence type="ECO:0000313" key="3">
    <source>
        <dbReference type="EMBL" id="KUO02608.1"/>
    </source>
</evidence>
<dbReference type="InterPro" id="IPR027417">
    <property type="entry name" value="P-loop_NTPase"/>
</dbReference>